<reference evidence="1" key="1">
    <citation type="journal article" date="2021" name="Proc. Natl. Acad. Sci. U.S.A.">
        <title>A Catalog of Tens of Thousands of Viruses from Human Metagenomes Reveals Hidden Associations with Chronic Diseases.</title>
        <authorList>
            <person name="Tisza M.J."/>
            <person name="Buck C.B."/>
        </authorList>
    </citation>
    <scope>NUCLEOTIDE SEQUENCE</scope>
    <source>
        <strain evidence="1">CtxMM9</strain>
    </source>
</reference>
<name>A0A8S5T7Q4_9CAUD</name>
<dbReference type="EMBL" id="BK032759">
    <property type="protein sequence ID" value="DAF58794.1"/>
    <property type="molecule type" value="Genomic_DNA"/>
</dbReference>
<accession>A0A8S5T7Q4</accession>
<sequence length="58" mass="6948">MTRNTYHMSDAQVICSRDAFNDFVENLCEVFDEADPMNVMSTLHYQCWMKKLFGRMEF</sequence>
<organism evidence="1">
    <name type="scientific">Siphoviridae sp. ctxMM9</name>
    <dbReference type="NCBI Taxonomy" id="2827973"/>
    <lineage>
        <taxon>Viruses</taxon>
        <taxon>Duplodnaviria</taxon>
        <taxon>Heunggongvirae</taxon>
        <taxon>Uroviricota</taxon>
        <taxon>Caudoviricetes</taxon>
    </lineage>
</organism>
<protein>
    <submittedName>
        <fullName evidence="1">Uncharacterized protein</fullName>
    </submittedName>
</protein>
<evidence type="ECO:0000313" key="1">
    <source>
        <dbReference type="EMBL" id="DAF58794.1"/>
    </source>
</evidence>
<proteinExistence type="predicted"/>